<evidence type="ECO:0000313" key="8">
    <source>
        <dbReference type="EMBL" id="EJT52928.1"/>
    </source>
</evidence>
<evidence type="ECO:0000259" key="7">
    <source>
        <dbReference type="PROSITE" id="PS51194"/>
    </source>
</evidence>
<dbReference type="RefSeq" id="XP_014183889.1">
    <property type="nucleotide sequence ID" value="XM_014328414.1"/>
</dbReference>
<evidence type="ECO:0000256" key="5">
    <source>
        <dbReference type="SAM" id="MobiDB-lite"/>
    </source>
</evidence>
<keyword evidence="3 8" id="KW-0347">Helicase</keyword>
<dbReference type="GO" id="GO:0005524">
    <property type="term" value="F:ATP binding"/>
    <property type="evidence" value="ECO:0007669"/>
    <property type="project" value="UniProtKB-KW"/>
</dbReference>
<keyword evidence="2" id="KW-0378">Hydrolase</keyword>
<comment type="caution">
    <text evidence="8">The sequence shown here is derived from an EMBL/GenBank/DDBJ whole genome shotgun (WGS) entry which is preliminary data.</text>
</comment>
<dbReference type="SMART" id="SM00847">
    <property type="entry name" value="HA2"/>
    <property type="match status" value="1"/>
</dbReference>
<dbReference type="Proteomes" id="UP000002748">
    <property type="component" value="Unassembled WGS sequence"/>
</dbReference>
<dbReference type="SUPFAM" id="SSF52540">
    <property type="entry name" value="P-loop containing nucleoside triphosphate hydrolases"/>
    <property type="match status" value="1"/>
</dbReference>
<feature type="region of interest" description="Disordered" evidence="5">
    <location>
        <begin position="1419"/>
        <end position="1450"/>
    </location>
</feature>
<feature type="compositionally biased region" description="Low complexity" evidence="5">
    <location>
        <begin position="204"/>
        <end position="235"/>
    </location>
</feature>
<dbReference type="OrthoDB" id="28053at2759"/>
<dbReference type="HOGENOM" id="CLU_001832_1_1_1"/>
<dbReference type="InterPro" id="IPR001650">
    <property type="entry name" value="Helicase_C-like"/>
</dbReference>
<dbReference type="PANTHER" id="PTHR18934:SF203">
    <property type="entry name" value="ATP-DEPENDENT RNA HELICASE A"/>
    <property type="match status" value="1"/>
</dbReference>
<feature type="compositionally biased region" description="Polar residues" evidence="5">
    <location>
        <begin position="1502"/>
        <end position="1512"/>
    </location>
</feature>
<dbReference type="GO" id="GO:0004386">
    <property type="term" value="F:helicase activity"/>
    <property type="evidence" value="ECO:0007669"/>
    <property type="project" value="UniProtKB-KW"/>
</dbReference>
<name>J5RJ45_TRIAS</name>
<evidence type="ECO:0000256" key="2">
    <source>
        <dbReference type="ARBA" id="ARBA00022801"/>
    </source>
</evidence>
<dbReference type="CDD" id="cd17917">
    <property type="entry name" value="DEXHc_RHA-like"/>
    <property type="match status" value="1"/>
</dbReference>
<dbReference type="FunFam" id="3.40.50.300:FF:001714">
    <property type="entry name" value="ATP-dependent DEAD/H RNA helicase, putative"/>
    <property type="match status" value="1"/>
</dbReference>
<dbReference type="Gene3D" id="1.20.120.1080">
    <property type="match status" value="1"/>
</dbReference>
<gene>
    <name evidence="8" type="ORF">A1Q1_00675</name>
</gene>
<feature type="compositionally biased region" description="Gly residues" evidence="5">
    <location>
        <begin position="1517"/>
        <end position="1531"/>
    </location>
</feature>
<feature type="region of interest" description="Disordered" evidence="5">
    <location>
        <begin position="1"/>
        <end position="37"/>
    </location>
</feature>
<feature type="compositionally biased region" description="Basic residues" evidence="5">
    <location>
        <begin position="270"/>
        <end position="284"/>
    </location>
</feature>
<feature type="region of interest" description="Disordered" evidence="5">
    <location>
        <begin position="1499"/>
        <end position="1572"/>
    </location>
</feature>
<evidence type="ECO:0000256" key="4">
    <source>
        <dbReference type="ARBA" id="ARBA00022840"/>
    </source>
</evidence>
<organism evidence="8 9">
    <name type="scientific">Trichosporon asahii var. asahii (strain ATCC 90039 / CBS 2479 / JCM 2466 / KCTC 7840 / NBRC 103889/ NCYC 2677 / UAMH 7654)</name>
    <name type="common">Yeast</name>
    <dbReference type="NCBI Taxonomy" id="1186058"/>
    <lineage>
        <taxon>Eukaryota</taxon>
        <taxon>Fungi</taxon>
        <taxon>Dikarya</taxon>
        <taxon>Basidiomycota</taxon>
        <taxon>Agaricomycotina</taxon>
        <taxon>Tremellomycetes</taxon>
        <taxon>Trichosporonales</taxon>
        <taxon>Trichosporonaceae</taxon>
        <taxon>Trichosporon</taxon>
    </lineage>
</organism>
<evidence type="ECO:0000313" key="9">
    <source>
        <dbReference type="Proteomes" id="UP000002748"/>
    </source>
</evidence>
<dbReference type="SMART" id="SM00487">
    <property type="entry name" value="DEXDc"/>
    <property type="match status" value="1"/>
</dbReference>
<dbReference type="InterPro" id="IPR048333">
    <property type="entry name" value="HA2_WH"/>
</dbReference>
<feature type="compositionally biased region" description="Basic and acidic residues" evidence="5">
    <location>
        <begin position="257"/>
        <end position="269"/>
    </location>
</feature>
<dbReference type="KEGG" id="tasa:A1Q1_00675"/>
<keyword evidence="4" id="KW-0067">ATP-binding</keyword>
<feature type="compositionally biased region" description="Basic residues" evidence="5">
    <location>
        <begin position="1"/>
        <end position="16"/>
    </location>
</feature>
<feature type="domain" description="Helicase C-terminal" evidence="7">
    <location>
        <begin position="876"/>
        <end position="1054"/>
    </location>
</feature>
<dbReference type="PANTHER" id="PTHR18934">
    <property type="entry name" value="ATP-DEPENDENT RNA HELICASE"/>
    <property type="match status" value="1"/>
</dbReference>
<feature type="compositionally biased region" description="Acidic residues" evidence="5">
    <location>
        <begin position="1428"/>
        <end position="1444"/>
    </location>
</feature>
<dbReference type="Pfam" id="PF21010">
    <property type="entry name" value="HA2_C"/>
    <property type="match status" value="1"/>
</dbReference>
<evidence type="ECO:0000256" key="3">
    <source>
        <dbReference type="ARBA" id="ARBA00022806"/>
    </source>
</evidence>
<dbReference type="PROSITE" id="PS51194">
    <property type="entry name" value="HELICASE_CTER"/>
    <property type="match status" value="1"/>
</dbReference>
<proteinExistence type="predicted"/>
<feature type="domain" description="Helicase ATP-binding" evidence="6">
    <location>
        <begin position="619"/>
        <end position="801"/>
    </location>
</feature>
<dbReference type="GeneID" id="25984189"/>
<evidence type="ECO:0000256" key="1">
    <source>
        <dbReference type="ARBA" id="ARBA00022741"/>
    </source>
</evidence>
<dbReference type="FunFam" id="3.40.50.300:FF:001627">
    <property type="entry name" value="Nuclear DNA helicase II"/>
    <property type="match status" value="1"/>
</dbReference>
<keyword evidence="1" id="KW-0547">Nucleotide-binding</keyword>
<dbReference type="PROSITE" id="PS51192">
    <property type="entry name" value="HELICASE_ATP_BIND_1"/>
    <property type="match status" value="1"/>
</dbReference>
<dbReference type="FunFam" id="1.20.120.1080:FF:000002">
    <property type="entry name" value="Putative ATP-dependent RNA helicase DHX36"/>
    <property type="match status" value="1"/>
</dbReference>
<protein>
    <submittedName>
        <fullName evidence="8">DEAH RNA helicase</fullName>
    </submittedName>
</protein>
<dbReference type="Pfam" id="PF00271">
    <property type="entry name" value="Helicase_C"/>
    <property type="match status" value="1"/>
</dbReference>
<dbReference type="EMBL" id="ALBS01000012">
    <property type="protein sequence ID" value="EJT52928.1"/>
    <property type="molecule type" value="Genomic_DNA"/>
</dbReference>
<dbReference type="GO" id="GO:0003723">
    <property type="term" value="F:RNA binding"/>
    <property type="evidence" value="ECO:0007669"/>
    <property type="project" value="TreeGrafter"/>
</dbReference>
<dbReference type="InterPro" id="IPR014001">
    <property type="entry name" value="Helicase_ATP-bd"/>
</dbReference>
<feature type="region of interest" description="Disordered" evidence="5">
    <location>
        <begin position="166"/>
        <end position="303"/>
    </location>
</feature>
<dbReference type="Pfam" id="PF04408">
    <property type="entry name" value="WHD_HA2"/>
    <property type="match status" value="1"/>
</dbReference>
<dbReference type="InterPro" id="IPR027417">
    <property type="entry name" value="P-loop_NTPase"/>
</dbReference>
<feature type="compositionally biased region" description="Low complexity" evidence="5">
    <location>
        <begin position="172"/>
        <end position="182"/>
    </location>
</feature>
<dbReference type="Pfam" id="PF00270">
    <property type="entry name" value="DEAD"/>
    <property type="match status" value="1"/>
</dbReference>
<dbReference type="Gene3D" id="3.40.50.300">
    <property type="entry name" value="P-loop containing nucleotide triphosphate hydrolases"/>
    <property type="match status" value="2"/>
</dbReference>
<dbReference type="InterPro" id="IPR007502">
    <property type="entry name" value="Helicase-assoc_dom"/>
</dbReference>
<dbReference type="CDD" id="cd18791">
    <property type="entry name" value="SF2_C_RHA"/>
    <property type="match status" value="1"/>
</dbReference>
<dbReference type="SMART" id="SM00490">
    <property type="entry name" value="HELICc"/>
    <property type="match status" value="1"/>
</dbReference>
<evidence type="ECO:0000259" key="6">
    <source>
        <dbReference type="PROSITE" id="PS51192"/>
    </source>
</evidence>
<reference evidence="8 9" key="1">
    <citation type="journal article" date="2012" name="Eukaryot. Cell">
        <title>Draft genome sequence of CBS 2479, the standard type strain of Trichosporon asahii.</title>
        <authorList>
            <person name="Yang R.Y."/>
            <person name="Li H.T."/>
            <person name="Zhu H."/>
            <person name="Zhou G.P."/>
            <person name="Wang M."/>
            <person name="Wang L."/>
        </authorList>
    </citation>
    <scope>NUCLEOTIDE SEQUENCE [LARGE SCALE GENOMIC DNA]</scope>
    <source>
        <strain evidence="9">ATCC 90039 / CBS 2479 / JCM 2466 / KCTC 7840 / NCYC 2677 / UAMH 7654</strain>
    </source>
</reference>
<dbReference type="GO" id="GO:0016787">
    <property type="term" value="F:hydrolase activity"/>
    <property type="evidence" value="ECO:0007669"/>
    <property type="project" value="UniProtKB-KW"/>
</dbReference>
<accession>J5RJ45</accession>
<sequence length="1572" mass="171865">MQGRRGHWSARNKQARSQKVPVHPACGSRHQSPTSSPIEAIDATTASYLYLLAHSTPHLVFLPSSFSHYHHHLTHEDVVHQLDPSDDTAPATPVGSAPACNIRRRADRVHATKVERRPGPSYSKISCTALTTGFSLLGLARLTLAPRARAPLGYGHITRFMPSSNATANYHSQSQSQSQSRPRSPPPPPSSRSLASRLDPAPTASGHFASSSRAFRSAASAIRPSSSSGPSGSYRSHYDDRSVSSSAAQSQPRKRTHAEPASHGSDAHEHQHKKMRRHPRRPAKNGRGGGGKPPPPPLQQLEPPLLNREEILRRFPVTLKQQWEENPKAPLANYLGGGSGGAQNLGEGGKGFVVTEGSVNGQKVFRPNKKEAEKLAALSAVLQLQANGLAGGSGASAAVANAPGGGETATLSDGSELTYDRARNFMEWYCNKFKFGKPDVEYMSAVQRIPGRKKGGPTTWEAVMSVSGRHIGQGSGQNKKGALIRCYLDVTKYLESCDPGLWAEFVEYAKRDPLNLGMAPHLVFSMSDALCDEVQGLCGDIRHSLLYYNAPPPDAAAHVQQTMPAWSAGRRFHASASELQAKSMALQDRLADYETDPKLEKMRDTRAALPVHTKATDILARIEVNDVTIVMAATGSGKTTQVPQLILDDWINRGDGAKCNIVCTQPRRLAAMSVAERVADERGQPLGREVGYQVRFDVKVPQPNGSITFCTTGIFLKRMQSALGSNANPESVAAMDQVTHVVVDEVHERDVDTDLLLVVLKRLLADRKARRKPIKIVLMSATIDPTLFQRYFADERGLAPVAEVPGRTFPVERHYLDEFLGQLQNIPRNQGGWVFDDKKTIEYLDKELSRDPANFVKTSGITSNELEIPYPLMALTIAHVLRQSDDGHVLVFLPGWDEIKKVADILLDNSGKYPLLGLNFNDASQFSVHYLHSTIPAAEQREVFKPPPPGVRRIILATNIAETSVTIPDVVYVVDSARVKEKRYDPDRHMSSLVSAWVGSSNLGQRAGRAGRHREGEYFGLLSRRRLESLDPHQLVEMKRSDLSNVVMHVKALNLGEVEDVLAQTIEPPEPPRVMAAMDTLRMLGALDGDQNLTSLGRVLLQLPVDAAIGKLCLFGSFFRCLDSALTLAAVLTNRDPFIAPLLVKQEADAVKDSWSPVAFRSDPFAVVAAFNQWSLMDDRGEYGAANRFASDNFLSKPTLLQIKQVKGSLLQSLEQAGIISVSAGGHVPRIGRRTEVPPQLRQHDHSLPLLAALIAMASAPNFAIRTSEKACRTSQDKMVWIHSSSVNSRRREVGGPEEPSASFNPAEKRLYAFGEKTRNVPPGGNPNNALTQIRSVTRLDPLTYMLFGAYELQVASRGLEADGWLPITGNLHALDDLQRLKTLFDTCMLRVFEGVGKALTKGRDERFNARNAVDVRNGSSRIRDREDLDEENENESDDEDSDIDGPNRNASSQIKFQAELARRNARKVEPLSQDEIRELGMLTTDIVRILDAYAAEREGGSTYNSRPNSRPVTPGMGRGGPMGGHMGGAMGSHASMGGMSGPGSGAMTPSGLRPTTPSNPNVYRPPQARRW</sequence>
<dbReference type="VEuPathDB" id="FungiDB:A1Q1_00675"/>
<dbReference type="InterPro" id="IPR011545">
    <property type="entry name" value="DEAD/DEAH_box_helicase_dom"/>
</dbReference>